<reference evidence="12" key="1">
    <citation type="submission" date="2023-06" db="EMBL/GenBank/DDBJ databases">
        <authorList>
            <person name="Delattre M."/>
        </authorList>
    </citation>
    <scope>NUCLEOTIDE SEQUENCE</scope>
    <source>
        <strain evidence="12">AF72</strain>
    </source>
</reference>
<keyword evidence="4 10" id="KW-0813">Transport</keyword>
<keyword evidence="6" id="KW-0677">Repeat</keyword>
<comment type="catalytic activity">
    <reaction evidence="10">
        <text>ATP + H2O = ADP + phosphate + H(+)</text>
        <dbReference type="Rhea" id="RHEA:13065"/>
        <dbReference type="ChEBI" id="CHEBI:15377"/>
        <dbReference type="ChEBI" id="CHEBI:15378"/>
        <dbReference type="ChEBI" id="CHEBI:30616"/>
        <dbReference type="ChEBI" id="CHEBI:43474"/>
        <dbReference type="ChEBI" id="CHEBI:456216"/>
        <dbReference type="EC" id="3.6.4.6"/>
    </reaction>
</comment>
<dbReference type="GO" id="GO:0046872">
    <property type="term" value="F:metal ion binding"/>
    <property type="evidence" value="ECO:0007669"/>
    <property type="project" value="UniProtKB-UniRule"/>
</dbReference>
<feature type="domain" description="AAA+ ATPase" evidence="11">
    <location>
        <begin position="536"/>
        <end position="716"/>
    </location>
</feature>
<dbReference type="InterPro" id="IPR029067">
    <property type="entry name" value="CDC48_domain_2-like_sf"/>
</dbReference>
<evidence type="ECO:0000256" key="5">
    <source>
        <dbReference type="ARBA" id="ARBA00022490"/>
    </source>
</evidence>
<evidence type="ECO:0000256" key="7">
    <source>
        <dbReference type="ARBA" id="ARBA00022741"/>
    </source>
</evidence>
<evidence type="ECO:0000259" key="11">
    <source>
        <dbReference type="SMART" id="SM00382"/>
    </source>
</evidence>
<dbReference type="Gene3D" id="1.10.8.60">
    <property type="match status" value="2"/>
</dbReference>
<evidence type="ECO:0000256" key="8">
    <source>
        <dbReference type="ARBA" id="ARBA00022840"/>
    </source>
</evidence>
<evidence type="ECO:0000256" key="4">
    <source>
        <dbReference type="ARBA" id="ARBA00022448"/>
    </source>
</evidence>
<sequence>MAGVVATAEKIPTTELSFTNCVITSPGDFPPGTKHVEIRTRSSKDRFVFSIREDRAMKPKTVGFGLYHRKRTLISLGEEVMLQPYNVDSRHYIGAITFSVDFRDKKKAVQDPLNSDHMAREFSVNFANQVFTKGMQLVFRYVDEKDREHLLELTVKSIDGIDLSKQDSETFSIEIGQFIPNSAVIFDKEEGSTISLIGKSKGKSAYRSIISPDWDFQKLGVGGVDKQFSAIFRRAFTSRLYPPEFAEQLGLKHVRGILLYGPPGTGKTLIARQIGKMLNSREPKIVNGPQILDKYVGESEANIRKLFADAEEESKKAGANSGLHIIIFDEIDAICKQRGSMAGSSSVHDTVVNQLLSKMDGVDQLNNILVIGMTNRRDMIDEALLRPGRLEVGVEIGLPDETGRSQILRIHTARMREFDKLDKDVDIDDLAKKTKNFSGAEIEGLVRAAQSIAMNRHVKTAEKVTLDTEAVEKLKVNMADFELALENDIKPAFGRSEETVQKFLRRGYIPWCQEVEQIIHNGQLLVEATREPESIGFVTCLLSGASGSGKSCIAARISKESEFPFIKVVSPATMVGFSEMAKCQALHRAFSDAIKSPLSILFLDDIESLLDYTPLGPRFSNLVLQALRVLLRDPVPEGHRLLVLATTSEREFLEHAGLLKFFDHQIHVPMLSEPRHVIAVMQSSNVFTAAELQTADKQLRELKQRAQIHIGVKRVLGLIDFVRRSDGDRAALLVSQIEAMGMGIE</sequence>
<name>A0AA36D1J9_9BILA</name>
<comment type="cofactor">
    <cofactor evidence="10">
        <name>Mg(2+)</name>
        <dbReference type="ChEBI" id="CHEBI:18420"/>
    </cofactor>
    <text evidence="10">Binds 1 Mg(2+) ion per subunit.</text>
</comment>
<protein>
    <recommendedName>
        <fullName evidence="10">Vesicle-fusing ATPase</fullName>
        <ecNumber evidence="10">3.6.4.6</ecNumber>
    </recommendedName>
</protein>
<dbReference type="InterPro" id="IPR003959">
    <property type="entry name" value="ATPase_AAA_core"/>
</dbReference>
<dbReference type="InterPro" id="IPR054419">
    <property type="entry name" value="NSF_ATPase_lid"/>
</dbReference>
<evidence type="ECO:0000256" key="1">
    <source>
        <dbReference type="ARBA" id="ARBA00004496"/>
    </source>
</evidence>
<keyword evidence="10" id="KW-0378">Hydrolase</keyword>
<keyword evidence="7 10" id="KW-0547">Nucleotide-binding</keyword>
<dbReference type="FunFam" id="3.40.50.300:FF:000187">
    <property type="entry name" value="Vesicular-fusion ATPase SEC18"/>
    <property type="match status" value="1"/>
</dbReference>
<comment type="function">
    <text evidence="10">Required for vesicle-mediated transport. Catalyzes the fusion of transport vesicles within the Golgi cisternae. Is also required for transport from the endoplasmic reticulum to the Golgi stack. Seems to function as a fusion protein required for the delivery of cargo proteins to all compartments of the Golgi stack independent of vesicle origin.</text>
</comment>
<keyword evidence="10" id="KW-0931">ER-Golgi transport</keyword>
<evidence type="ECO:0000256" key="6">
    <source>
        <dbReference type="ARBA" id="ARBA00022737"/>
    </source>
</evidence>
<dbReference type="SUPFAM" id="SSF52540">
    <property type="entry name" value="P-loop containing nucleoside triphosphate hydrolases"/>
    <property type="match status" value="2"/>
</dbReference>
<dbReference type="GO" id="GO:0006891">
    <property type="term" value="P:intra-Golgi vesicle-mediated transport"/>
    <property type="evidence" value="ECO:0007669"/>
    <property type="project" value="TreeGrafter"/>
</dbReference>
<keyword evidence="8 10" id="KW-0067">ATP-binding</keyword>
<dbReference type="GO" id="GO:0005795">
    <property type="term" value="C:Golgi stack"/>
    <property type="evidence" value="ECO:0007669"/>
    <property type="project" value="TreeGrafter"/>
</dbReference>
<dbReference type="InterPro" id="IPR027417">
    <property type="entry name" value="P-loop_NTPase"/>
</dbReference>
<dbReference type="Gene3D" id="3.10.330.10">
    <property type="match status" value="1"/>
</dbReference>
<dbReference type="Pfam" id="PF17862">
    <property type="entry name" value="AAA_lid_3"/>
    <property type="match status" value="1"/>
</dbReference>
<feature type="non-terminal residue" evidence="12">
    <location>
        <position position="745"/>
    </location>
</feature>
<evidence type="ECO:0000256" key="3">
    <source>
        <dbReference type="ARBA" id="ARBA00011643"/>
    </source>
</evidence>
<dbReference type="InterPro" id="IPR003960">
    <property type="entry name" value="ATPase_AAA_CS"/>
</dbReference>
<evidence type="ECO:0000256" key="10">
    <source>
        <dbReference type="RuleBase" id="RU367045"/>
    </source>
</evidence>
<dbReference type="Gene3D" id="3.40.50.300">
    <property type="entry name" value="P-loop containing nucleotide triphosphate hydrolases"/>
    <property type="match status" value="2"/>
</dbReference>
<keyword evidence="13" id="KW-1185">Reference proteome</keyword>
<dbReference type="EC" id="3.6.4.6" evidence="10"/>
<feature type="domain" description="AAA+ ATPase" evidence="11">
    <location>
        <begin position="253"/>
        <end position="400"/>
    </location>
</feature>
<dbReference type="InterPro" id="IPR003593">
    <property type="entry name" value="AAA+_ATPase"/>
</dbReference>
<dbReference type="FunFam" id="1.10.8.60:FF:000026">
    <property type="entry name" value="vesicle-fusing ATPase isoform X1"/>
    <property type="match status" value="1"/>
</dbReference>
<keyword evidence="5 10" id="KW-0963">Cytoplasm</keyword>
<dbReference type="SUPFAM" id="SSF54585">
    <property type="entry name" value="Cdc48 domain 2-like"/>
    <property type="match status" value="1"/>
</dbReference>
<gene>
    <name evidence="12" type="ORF">MSPICULIGERA_LOCUS16638</name>
</gene>
<dbReference type="Gene3D" id="2.40.40.20">
    <property type="match status" value="1"/>
</dbReference>
<dbReference type="FunFam" id="3.40.50.300:FF:000166">
    <property type="entry name" value="vesicle-fusing ATPase isoform X1"/>
    <property type="match status" value="1"/>
</dbReference>
<organism evidence="12 13">
    <name type="scientific">Mesorhabditis spiculigera</name>
    <dbReference type="NCBI Taxonomy" id="96644"/>
    <lineage>
        <taxon>Eukaryota</taxon>
        <taxon>Metazoa</taxon>
        <taxon>Ecdysozoa</taxon>
        <taxon>Nematoda</taxon>
        <taxon>Chromadorea</taxon>
        <taxon>Rhabditida</taxon>
        <taxon>Rhabditina</taxon>
        <taxon>Rhabditomorpha</taxon>
        <taxon>Rhabditoidea</taxon>
        <taxon>Rhabditidae</taxon>
        <taxon>Mesorhabditinae</taxon>
        <taxon>Mesorhabditis</taxon>
    </lineage>
</organism>
<evidence type="ECO:0000313" key="12">
    <source>
        <dbReference type="EMBL" id="CAJ0578380.1"/>
    </source>
</evidence>
<dbReference type="PROSITE" id="PS00674">
    <property type="entry name" value="AAA"/>
    <property type="match status" value="1"/>
</dbReference>
<comment type="subunit">
    <text evidence="3">Homohexamer.</text>
</comment>
<dbReference type="InterPro" id="IPR009010">
    <property type="entry name" value="Asp_de-COase-like_dom_sf"/>
</dbReference>
<dbReference type="SUPFAM" id="SSF50692">
    <property type="entry name" value="ADC-like"/>
    <property type="match status" value="1"/>
</dbReference>
<dbReference type="GO" id="GO:0005524">
    <property type="term" value="F:ATP binding"/>
    <property type="evidence" value="ECO:0007669"/>
    <property type="project" value="UniProtKB-UniRule"/>
</dbReference>
<dbReference type="InterPro" id="IPR041569">
    <property type="entry name" value="AAA_lid_3"/>
</dbReference>
<comment type="subcellular location">
    <subcellularLocation>
        <location evidence="1 10">Cytoplasm</location>
    </subcellularLocation>
</comment>
<keyword evidence="9 10" id="KW-0653">Protein transport</keyword>
<dbReference type="GO" id="GO:0035494">
    <property type="term" value="P:SNARE complex disassembly"/>
    <property type="evidence" value="ECO:0007669"/>
    <property type="project" value="InterPro"/>
</dbReference>
<dbReference type="Pfam" id="PF00004">
    <property type="entry name" value="AAA"/>
    <property type="match status" value="2"/>
</dbReference>
<dbReference type="SMART" id="SM00382">
    <property type="entry name" value="AAA"/>
    <property type="match status" value="2"/>
</dbReference>
<evidence type="ECO:0000256" key="9">
    <source>
        <dbReference type="ARBA" id="ARBA00022927"/>
    </source>
</evidence>
<comment type="caution">
    <text evidence="12">The sequence shown here is derived from an EMBL/GenBank/DDBJ whole genome shotgun (WGS) entry which is preliminary data.</text>
</comment>
<dbReference type="Pfam" id="PF21964">
    <property type="entry name" value="NSF_ATPase_lid"/>
    <property type="match status" value="1"/>
</dbReference>
<dbReference type="AlphaFoldDB" id="A0AA36D1J9"/>
<evidence type="ECO:0000256" key="2">
    <source>
        <dbReference type="ARBA" id="ARBA00006914"/>
    </source>
</evidence>
<dbReference type="PANTHER" id="PTHR23078">
    <property type="entry name" value="VESICULAR-FUSION PROTEIN NSF"/>
    <property type="match status" value="1"/>
</dbReference>
<dbReference type="GO" id="GO:0043001">
    <property type="term" value="P:Golgi to plasma membrane protein transport"/>
    <property type="evidence" value="ECO:0007669"/>
    <property type="project" value="TreeGrafter"/>
</dbReference>
<proteinExistence type="inferred from homology"/>
<dbReference type="PANTHER" id="PTHR23078:SF3">
    <property type="entry name" value="VESICLE-FUSING ATPASE"/>
    <property type="match status" value="1"/>
</dbReference>
<dbReference type="EMBL" id="CATQJA010002653">
    <property type="protein sequence ID" value="CAJ0578380.1"/>
    <property type="molecule type" value="Genomic_DNA"/>
</dbReference>
<keyword evidence="10" id="KW-0460">Magnesium</keyword>
<accession>A0AA36D1J9</accession>
<evidence type="ECO:0000313" key="13">
    <source>
        <dbReference type="Proteomes" id="UP001177023"/>
    </source>
</evidence>
<dbReference type="GO" id="GO:0016887">
    <property type="term" value="F:ATP hydrolysis activity"/>
    <property type="evidence" value="ECO:0007669"/>
    <property type="project" value="InterPro"/>
</dbReference>
<dbReference type="Proteomes" id="UP001177023">
    <property type="component" value="Unassembled WGS sequence"/>
</dbReference>
<keyword evidence="10" id="KW-0479">Metal-binding</keyword>
<dbReference type="InterPro" id="IPR039812">
    <property type="entry name" value="Vesicle-fus_ATPase"/>
</dbReference>
<dbReference type="CDD" id="cd19504">
    <property type="entry name" value="RecA-like_NSF-SEC18_r1-like"/>
    <property type="match status" value="1"/>
</dbReference>
<comment type="similarity">
    <text evidence="2 10">Belongs to the AAA ATPase family.</text>
</comment>